<dbReference type="AlphaFoldDB" id="A0A9N7RI28"/>
<evidence type="ECO:0000313" key="2">
    <source>
        <dbReference type="Proteomes" id="UP001153555"/>
    </source>
</evidence>
<dbReference type="PANTHER" id="PTHR33070">
    <property type="entry name" value="OS06G0725500 PROTEIN"/>
    <property type="match status" value="1"/>
</dbReference>
<gene>
    <name evidence="1" type="ORF">SHERM_24402</name>
</gene>
<dbReference type="GO" id="GO:0048367">
    <property type="term" value="P:shoot system development"/>
    <property type="evidence" value="ECO:0007669"/>
    <property type="project" value="InterPro"/>
</dbReference>
<dbReference type="Pfam" id="PF03087">
    <property type="entry name" value="BPS1"/>
    <property type="match status" value="1"/>
</dbReference>
<name>A0A9N7RI28_STRHE</name>
<sequence>MPSRSYSLISPEFNLHLHTLNSENEPTTSSSSSSSLSVSSIAKKLHNLESLYDCVDNFLLLPRTQQIFTRERHEKWVEQILDGYLSLVDTCAIARDFIYQSKEYIANLLSILRRKDDSSEFTHSIKSFKKQIQKSLRNINMGSFKIKKSSVSAEEDKDQEAINAIISMLEETFRITFALLENLLSSISRTKGNRWSLVSRLVMGSSRKVLCQEHGKSSTFDFGDLDVALRKGIIRVEELQGKLRAMDSIIREVEERLEWLFKRLIKSRVSLLNLQSQYF</sequence>
<evidence type="ECO:0000313" key="1">
    <source>
        <dbReference type="EMBL" id="CAA0828707.1"/>
    </source>
</evidence>
<protein>
    <submittedName>
        <fullName evidence="1">Uncharacterized protein</fullName>
    </submittedName>
</protein>
<dbReference type="OrthoDB" id="1701699at2759"/>
<dbReference type="PANTHER" id="PTHR33070:SF129">
    <property type="entry name" value="DUF241 DOMAIN PROTEIN"/>
    <property type="match status" value="1"/>
</dbReference>
<keyword evidence="2" id="KW-1185">Reference proteome</keyword>
<comment type="caution">
    <text evidence="1">The sequence shown here is derived from an EMBL/GenBank/DDBJ whole genome shotgun (WGS) entry which is preliminary data.</text>
</comment>
<reference evidence="1" key="1">
    <citation type="submission" date="2019-12" db="EMBL/GenBank/DDBJ databases">
        <authorList>
            <person name="Scholes J."/>
        </authorList>
    </citation>
    <scope>NUCLEOTIDE SEQUENCE</scope>
</reference>
<accession>A0A9N7RI28</accession>
<dbReference type="GO" id="GO:0048364">
    <property type="term" value="P:root development"/>
    <property type="evidence" value="ECO:0007669"/>
    <property type="project" value="InterPro"/>
</dbReference>
<dbReference type="InterPro" id="IPR004320">
    <property type="entry name" value="BPS1_pln"/>
</dbReference>
<proteinExistence type="predicted"/>
<dbReference type="EMBL" id="CACSLK010027752">
    <property type="protein sequence ID" value="CAA0828707.1"/>
    <property type="molecule type" value="Genomic_DNA"/>
</dbReference>
<dbReference type="Proteomes" id="UP001153555">
    <property type="component" value="Unassembled WGS sequence"/>
</dbReference>
<organism evidence="1 2">
    <name type="scientific">Striga hermonthica</name>
    <name type="common">Purple witchweed</name>
    <name type="synonym">Buchnera hermonthica</name>
    <dbReference type="NCBI Taxonomy" id="68872"/>
    <lineage>
        <taxon>Eukaryota</taxon>
        <taxon>Viridiplantae</taxon>
        <taxon>Streptophyta</taxon>
        <taxon>Embryophyta</taxon>
        <taxon>Tracheophyta</taxon>
        <taxon>Spermatophyta</taxon>
        <taxon>Magnoliopsida</taxon>
        <taxon>eudicotyledons</taxon>
        <taxon>Gunneridae</taxon>
        <taxon>Pentapetalae</taxon>
        <taxon>asterids</taxon>
        <taxon>lamiids</taxon>
        <taxon>Lamiales</taxon>
        <taxon>Orobanchaceae</taxon>
        <taxon>Buchnereae</taxon>
        <taxon>Striga</taxon>
    </lineage>
</organism>